<sequence length="113" mass="13145">MRSNIGFHLNTRIYPFHLSSLTLLLVLQVWTFSLWLLLRFSFVKLALGLSFPKLRRDVICQDLATFLCCRLPFLSLFLNLGMLFVFSLPNMIVSTSFFNFLLLLVNLTKLNLL</sequence>
<keyword evidence="1" id="KW-0812">Transmembrane</keyword>
<evidence type="ECO:0000256" key="1">
    <source>
        <dbReference type="SAM" id="Phobius"/>
    </source>
</evidence>
<proteinExistence type="predicted"/>
<keyword evidence="1" id="KW-0472">Membrane</keyword>
<gene>
    <name evidence="2" type="ORF">V8G54_024997</name>
</gene>
<feature type="transmembrane region" description="Helical" evidence="1">
    <location>
        <begin position="20"/>
        <end position="42"/>
    </location>
</feature>
<feature type="transmembrane region" description="Helical" evidence="1">
    <location>
        <begin position="92"/>
        <end position="112"/>
    </location>
</feature>
<organism evidence="2 3">
    <name type="scientific">Vigna mungo</name>
    <name type="common">Black gram</name>
    <name type="synonym">Phaseolus mungo</name>
    <dbReference type="NCBI Taxonomy" id="3915"/>
    <lineage>
        <taxon>Eukaryota</taxon>
        <taxon>Viridiplantae</taxon>
        <taxon>Streptophyta</taxon>
        <taxon>Embryophyta</taxon>
        <taxon>Tracheophyta</taxon>
        <taxon>Spermatophyta</taxon>
        <taxon>Magnoliopsida</taxon>
        <taxon>eudicotyledons</taxon>
        <taxon>Gunneridae</taxon>
        <taxon>Pentapetalae</taxon>
        <taxon>rosids</taxon>
        <taxon>fabids</taxon>
        <taxon>Fabales</taxon>
        <taxon>Fabaceae</taxon>
        <taxon>Papilionoideae</taxon>
        <taxon>50 kb inversion clade</taxon>
        <taxon>NPAAA clade</taxon>
        <taxon>indigoferoid/millettioid clade</taxon>
        <taxon>Phaseoleae</taxon>
        <taxon>Vigna</taxon>
    </lineage>
</organism>
<evidence type="ECO:0000313" key="3">
    <source>
        <dbReference type="Proteomes" id="UP001374535"/>
    </source>
</evidence>
<keyword evidence="3" id="KW-1185">Reference proteome</keyword>
<accession>A0AAQ3N8B8</accession>
<protein>
    <recommendedName>
        <fullName evidence="4">Transmembrane protein</fullName>
    </recommendedName>
</protein>
<dbReference type="EMBL" id="CP144694">
    <property type="protein sequence ID" value="WVZ04191.1"/>
    <property type="molecule type" value="Genomic_DNA"/>
</dbReference>
<reference evidence="2 3" key="1">
    <citation type="journal article" date="2023" name="Life. Sci Alliance">
        <title>Evolutionary insights into 3D genome organization and epigenetic landscape of Vigna mungo.</title>
        <authorList>
            <person name="Junaid A."/>
            <person name="Singh B."/>
            <person name="Bhatia S."/>
        </authorList>
    </citation>
    <scope>NUCLEOTIDE SEQUENCE [LARGE SCALE GENOMIC DNA]</scope>
    <source>
        <strain evidence="2">Urdbean</strain>
    </source>
</reference>
<evidence type="ECO:0000313" key="2">
    <source>
        <dbReference type="EMBL" id="WVZ04191.1"/>
    </source>
</evidence>
<dbReference type="Proteomes" id="UP001374535">
    <property type="component" value="Chromosome 7"/>
</dbReference>
<evidence type="ECO:0008006" key="4">
    <source>
        <dbReference type="Google" id="ProtNLM"/>
    </source>
</evidence>
<name>A0AAQ3N8B8_VIGMU</name>
<dbReference type="AlphaFoldDB" id="A0AAQ3N8B8"/>
<keyword evidence="1" id="KW-1133">Transmembrane helix</keyword>